<dbReference type="InterPro" id="IPR010730">
    <property type="entry name" value="HET"/>
</dbReference>
<evidence type="ECO:0000259" key="1">
    <source>
        <dbReference type="Pfam" id="PF06985"/>
    </source>
</evidence>
<dbReference type="Pfam" id="PF06985">
    <property type="entry name" value="HET"/>
    <property type="match status" value="1"/>
</dbReference>
<dbReference type="PANTHER" id="PTHR33112:SF8">
    <property type="entry name" value="HETEROKARYON INCOMPATIBILITY DOMAIN-CONTAINING PROTEIN"/>
    <property type="match status" value="1"/>
</dbReference>
<sequence length="719" mass="80182">MVSFDTINLSSGAQASAQFTESIFNRYGMRALENGGMMVDFSGPVADYRPPIQIDLKMTFPNGTVIKKGEAKAVRPWLFVNWYKSAFVGSKQLLMVGLDVRLGTSGKIEDAVDCDGDTIKLRGSYLRFRSDQDVDFIPGRIRAADSGSSYAFDKLKRWVSICDEHHDCVSLNTPSDLPTRALDVATQQDMVFLRETAGQKGNYIALSHSWGSTHRLTLTRTNMATLKGGIMLSDIPKTFQDAVQIARELKIAHLWIDSLCIVQDDVSDWEVQASHMGDVYAGSYLTVAALSSQDDSTGCFPDASTRYSEPFVSVDVRSTGRRSFFHAAPVARWDEEYAEEYACLPTLSGRCVWGTDEVTNHDGGHMSWLYVTPEWMPPSVKENPKTYLLGDFGGSLDPIADESLSERGWTLQERLLAARTIHYGRTEMYWECQNCVLAEDGAMLRREFTTADDLCSPNLREGGKDRNWHWGRLVEQYSTRKLTMASDKLPALSGLAHMIATKTCDTYLAGLWKSNLLSELNWAVKAYEPTHQCTEPEHDAAMPPATKSAVKYPAKYRAPSWSWASLDAKIEYRGLEERPLSTFIDAQVQPVGKDNFGHVASGRLGLKGPVYDLYPRKFKGREGVIHPLQVGVNAIWSSGKKKLFKKKEKEVLKEGIANFDNEPLFPSLALFLDATYALILKAGPQGIYFRVGRATFSGKTEDFDRVDMPDGAVIEITIV</sequence>
<dbReference type="EMBL" id="JAVRRG010000334">
    <property type="protein sequence ID" value="KAK5072286.1"/>
    <property type="molecule type" value="Genomic_DNA"/>
</dbReference>
<name>A0ABR0JVL3_9EURO</name>
<dbReference type="PANTHER" id="PTHR33112">
    <property type="entry name" value="DOMAIN PROTEIN, PUTATIVE-RELATED"/>
    <property type="match status" value="1"/>
</dbReference>
<feature type="domain" description="Heterokaryon incompatibility" evidence="1">
    <location>
        <begin position="203"/>
        <end position="413"/>
    </location>
</feature>
<organism evidence="2 3">
    <name type="scientific">Lithohypha guttulata</name>
    <dbReference type="NCBI Taxonomy" id="1690604"/>
    <lineage>
        <taxon>Eukaryota</taxon>
        <taxon>Fungi</taxon>
        <taxon>Dikarya</taxon>
        <taxon>Ascomycota</taxon>
        <taxon>Pezizomycotina</taxon>
        <taxon>Eurotiomycetes</taxon>
        <taxon>Chaetothyriomycetidae</taxon>
        <taxon>Chaetothyriales</taxon>
        <taxon>Trichomeriaceae</taxon>
        <taxon>Lithohypha</taxon>
    </lineage>
</organism>
<proteinExistence type="predicted"/>
<dbReference type="Proteomes" id="UP001345013">
    <property type="component" value="Unassembled WGS sequence"/>
</dbReference>
<protein>
    <recommendedName>
        <fullName evidence="1">Heterokaryon incompatibility domain-containing protein</fullName>
    </recommendedName>
</protein>
<comment type="caution">
    <text evidence="2">The sequence shown here is derived from an EMBL/GenBank/DDBJ whole genome shotgun (WGS) entry which is preliminary data.</text>
</comment>
<keyword evidence="3" id="KW-1185">Reference proteome</keyword>
<evidence type="ECO:0000313" key="2">
    <source>
        <dbReference type="EMBL" id="KAK5072286.1"/>
    </source>
</evidence>
<reference evidence="2 3" key="1">
    <citation type="submission" date="2023-08" db="EMBL/GenBank/DDBJ databases">
        <title>Black Yeasts Isolated from many extreme environments.</title>
        <authorList>
            <person name="Coleine C."/>
            <person name="Stajich J.E."/>
            <person name="Selbmann L."/>
        </authorList>
    </citation>
    <scope>NUCLEOTIDE SEQUENCE [LARGE SCALE GENOMIC DNA]</scope>
    <source>
        <strain evidence="2 3">CCFEE 5885</strain>
    </source>
</reference>
<evidence type="ECO:0000313" key="3">
    <source>
        <dbReference type="Proteomes" id="UP001345013"/>
    </source>
</evidence>
<accession>A0ABR0JVL3</accession>
<gene>
    <name evidence="2" type="ORF">LTR24_010473</name>
</gene>